<feature type="transmembrane region" description="Helical" evidence="6">
    <location>
        <begin position="64"/>
        <end position="97"/>
    </location>
</feature>
<evidence type="ECO:0000256" key="6">
    <source>
        <dbReference type="SAM" id="Phobius"/>
    </source>
</evidence>
<accession>A0A1I3WLL5</accession>
<dbReference type="PANTHER" id="PTHR21716">
    <property type="entry name" value="TRANSMEMBRANE PROTEIN"/>
    <property type="match status" value="1"/>
</dbReference>
<organism evidence="7 8">
    <name type="scientific">Streptosporangium canum</name>
    <dbReference type="NCBI Taxonomy" id="324952"/>
    <lineage>
        <taxon>Bacteria</taxon>
        <taxon>Bacillati</taxon>
        <taxon>Actinomycetota</taxon>
        <taxon>Actinomycetes</taxon>
        <taxon>Streptosporangiales</taxon>
        <taxon>Streptosporangiaceae</taxon>
        <taxon>Streptosporangium</taxon>
    </lineage>
</organism>
<evidence type="ECO:0000256" key="5">
    <source>
        <dbReference type="ARBA" id="ARBA00023136"/>
    </source>
</evidence>
<name>A0A1I3WLL5_9ACTN</name>
<feature type="transmembrane region" description="Helical" evidence="6">
    <location>
        <begin position="265"/>
        <end position="283"/>
    </location>
</feature>
<keyword evidence="5 6" id="KW-0472">Membrane</keyword>
<sequence>MAEASGPARSSSGFRLLLGLAAAVVALAGIRAVAGIAGPAFLALTLTIAVSPLRVWLRRRGAAPWVLVAVPLLTVLLLLVALVGALVVSVAQLVALLPTYAAQYQRLLSSIAQGIDHLGITQEQVRSALSKLDPSSLIGVVQGFLGGLLSVGSALILITLLLFGMSLDATVTHDAIRSLRASRPHTVQALSEFARGTCNYLIVSTIFGLIVAVLDAIALWIMGVPLPLLWGLLAFITNYIPNVGFVIGVVPPALLALLDSGPSTMIAVVVVYSVLNFVIQSVIQPKFVGESAGLSTTVTILSLLVWAYVLGALGAILAVPLSAFARALLLDSDPAARWAAPLISGRLPGRP</sequence>
<comment type="subcellular location">
    <subcellularLocation>
        <location evidence="1">Membrane</location>
        <topology evidence="1">Multi-pass membrane protein</topology>
    </subcellularLocation>
</comment>
<reference evidence="8" key="1">
    <citation type="submission" date="2016-10" db="EMBL/GenBank/DDBJ databases">
        <authorList>
            <person name="Varghese N."/>
            <person name="Submissions S."/>
        </authorList>
    </citation>
    <scope>NUCLEOTIDE SEQUENCE [LARGE SCALE GENOMIC DNA]</scope>
    <source>
        <strain evidence="8">CGMCC 4.2126</strain>
    </source>
</reference>
<keyword evidence="4 6" id="KW-1133">Transmembrane helix</keyword>
<keyword evidence="3 6" id="KW-0812">Transmembrane</keyword>
<protein>
    <submittedName>
        <fullName evidence="7">Predicted PurR-regulated permease PerM</fullName>
    </submittedName>
</protein>
<evidence type="ECO:0000313" key="7">
    <source>
        <dbReference type="EMBL" id="SFK08362.1"/>
    </source>
</evidence>
<dbReference type="GO" id="GO:0016020">
    <property type="term" value="C:membrane"/>
    <property type="evidence" value="ECO:0007669"/>
    <property type="project" value="UniProtKB-SubCell"/>
</dbReference>
<dbReference type="Pfam" id="PF01594">
    <property type="entry name" value="AI-2E_transport"/>
    <property type="match status" value="1"/>
</dbReference>
<proteinExistence type="inferred from homology"/>
<dbReference type="InterPro" id="IPR002549">
    <property type="entry name" value="AI-2E-like"/>
</dbReference>
<dbReference type="GO" id="GO:0055085">
    <property type="term" value="P:transmembrane transport"/>
    <property type="evidence" value="ECO:0007669"/>
    <property type="project" value="TreeGrafter"/>
</dbReference>
<dbReference type="RefSeq" id="WP_093889141.1">
    <property type="nucleotide sequence ID" value="NZ_FOQY01000017.1"/>
</dbReference>
<feature type="transmembrane region" description="Helical" evidence="6">
    <location>
        <begin position="228"/>
        <end position="258"/>
    </location>
</feature>
<dbReference type="PANTHER" id="PTHR21716:SF64">
    <property type="entry name" value="AI-2 TRANSPORT PROTEIN TQSA"/>
    <property type="match status" value="1"/>
</dbReference>
<dbReference type="AlphaFoldDB" id="A0A1I3WLL5"/>
<evidence type="ECO:0000256" key="1">
    <source>
        <dbReference type="ARBA" id="ARBA00004141"/>
    </source>
</evidence>
<feature type="transmembrane region" description="Helical" evidence="6">
    <location>
        <begin position="303"/>
        <end position="329"/>
    </location>
</feature>
<feature type="transmembrane region" description="Helical" evidence="6">
    <location>
        <begin position="137"/>
        <end position="163"/>
    </location>
</feature>
<keyword evidence="8" id="KW-1185">Reference proteome</keyword>
<evidence type="ECO:0000256" key="2">
    <source>
        <dbReference type="ARBA" id="ARBA00009773"/>
    </source>
</evidence>
<evidence type="ECO:0000256" key="3">
    <source>
        <dbReference type="ARBA" id="ARBA00022692"/>
    </source>
</evidence>
<feature type="transmembrane region" description="Helical" evidence="6">
    <location>
        <begin position="36"/>
        <end position="57"/>
    </location>
</feature>
<feature type="transmembrane region" description="Helical" evidence="6">
    <location>
        <begin position="12"/>
        <end position="30"/>
    </location>
</feature>
<evidence type="ECO:0000313" key="8">
    <source>
        <dbReference type="Proteomes" id="UP000199111"/>
    </source>
</evidence>
<gene>
    <name evidence="7" type="ORF">SAMN05216275_1176</name>
</gene>
<dbReference type="EMBL" id="FOQY01000017">
    <property type="protein sequence ID" value="SFK08362.1"/>
    <property type="molecule type" value="Genomic_DNA"/>
</dbReference>
<dbReference type="GeneID" id="96300426"/>
<evidence type="ECO:0000256" key="4">
    <source>
        <dbReference type="ARBA" id="ARBA00022989"/>
    </source>
</evidence>
<dbReference type="Proteomes" id="UP000199111">
    <property type="component" value="Unassembled WGS sequence"/>
</dbReference>
<feature type="transmembrane region" description="Helical" evidence="6">
    <location>
        <begin position="200"/>
        <end position="222"/>
    </location>
</feature>
<comment type="similarity">
    <text evidence="2">Belongs to the autoinducer-2 exporter (AI-2E) (TC 2.A.86) family.</text>
</comment>